<feature type="binding site" evidence="11">
    <location>
        <position position="203"/>
    </location>
    <ligand>
        <name>substrate</name>
    </ligand>
</feature>
<gene>
    <name evidence="11 12" type="primary">thiM</name>
    <name evidence="12" type="ORF">LPAF129_13440</name>
</gene>
<dbReference type="Pfam" id="PF02110">
    <property type="entry name" value="HK"/>
    <property type="match status" value="1"/>
</dbReference>
<dbReference type="InterPro" id="IPR000417">
    <property type="entry name" value="Hyethyz_kinase"/>
</dbReference>
<sequence>MSLISQINLKPAFPLAKSPLVHCITNDISLETVANALLYVGAKPFMADYPVEFADVFVQTDAVLLNLGHLSAKQVEALQQAATYAKRTHKPTVLDVVGISATTLRAELAQQLLEALPAGAVVKGNFSEMRTLAGLPSHGRGVDNNPQDQATTLVTELANSLSKLAQDFPQTIFLATGATDLVVTAKQRLLLHNGVPELDRFTGSGDIVGALIAAVLGDGQAPLTATLNAVSYLNLCGQQAAALQTSTSGLATFRHLTLDQLSLIWQDRAWANSTQISELP</sequence>
<evidence type="ECO:0000313" key="13">
    <source>
        <dbReference type="Proteomes" id="UP001055149"/>
    </source>
</evidence>
<feature type="binding site" evidence="11">
    <location>
        <position position="123"/>
    </location>
    <ligand>
        <name>ATP</name>
        <dbReference type="ChEBI" id="CHEBI:30616"/>
    </ligand>
</feature>
<evidence type="ECO:0000256" key="5">
    <source>
        <dbReference type="ARBA" id="ARBA00022723"/>
    </source>
</evidence>
<keyword evidence="8 11" id="KW-0067">ATP-binding</keyword>
<comment type="pathway">
    <text evidence="3 11">Cofactor biosynthesis; thiamine diphosphate biosynthesis; 4-methyl-5-(2-phosphoethyl)-thiazole from 5-(2-hydroxyethyl)-4-methylthiazole: step 1/1.</text>
</comment>
<evidence type="ECO:0000256" key="4">
    <source>
        <dbReference type="ARBA" id="ARBA00022679"/>
    </source>
</evidence>
<comment type="catalytic activity">
    <reaction evidence="1 11">
        <text>5-(2-hydroxyethyl)-4-methylthiazole + ATP = 4-methyl-5-(2-phosphooxyethyl)-thiazole + ADP + H(+)</text>
        <dbReference type="Rhea" id="RHEA:24212"/>
        <dbReference type="ChEBI" id="CHEBI:15378"/>
        <dbReference type="ChEBI" id="CHEBI:17957"/>
        <dbReference type="ChEBI" id="CHEBI:30616"/>
        <dbReference type="ChEBI" id="CHEBI:58296"/>
        <dbReference type="ChEBI" id="CHEBI:456216"/>
        <dbReference type="EC" id="2.7.1.50"/>
    </reaction>
</comment>
<feature type="binding site" evidence="11">
    <location>
        <position position="176"/>
    </location>
    <ligand>
        <name>ATP</name>
        <dbReference type="ChEBI" id="CHEBI:30616"/>
    </ligand>
</feature>
<evidence type="ECO:0000256" key="9">
    <source>
        <dbReference type="ARBA" id="ARBA00022842"/>
    </source>
</evidence>
<accession>A0ABQ5JID8</accession>
<evidence type="ECO:0000256" key="6">
    <source>
        <dbReference type="ARBA" id="ARBA00022741"/>
    </source>
</evidence>
<evidence type="ECO:0000256" key="10">
    <source>
        <dbReference type="ARBA" id="ARBA00022977"/>
    </source>
</evidence>
<organism evidence="12 13">
    <name type="scientific">Ligilactobacillus pabuli</name>
    <dbReference type="NCBI Taxonomy" id="2886039"/>
    <lineage>
        <taxon>Bacteria</taxon>
        <taxon>Bacillati</taxon>
        <taxon>Bacillota</taxon>
        <taxon>Bacilli</taxon>
        <taxon>Lactobacillales</taxon>
        <taxon>Lactobacillaceae</taxon>
        <taxon>Ligilactobacillus</taxon>
    </lineage>
</organism>
<keyword evidence="7 11" id="KW-0418">Kinase</keyword>
<evidence type="ECO:0000256" key="3">
    <source>
        <dbReference type="ARBA" id="ARBA00004868"/>
    </source>
</evidence>
<keyword evidence="10 11" id="KW-0784">Thiamine biosynthesis</keyword>
<dbReference type="PIRSF" id="PIRSF000513">
    <property type="entry name" value="Thz_kinase"/>
    <property type="match status" value="1"/>
</dbReference>
<keyword evidence="4 11" id="KW-0808">Transferase</keyword>
<dbReference type="RefSeq" id="WP_244055406.1">
    <property type="nucleotide sequence ID" value="NZ_BQXH01000011.1"/>
</dbReference>
<keyword evidence="13" id="KW-1185">Reference proteome</keyword>
<comment type="cofactor">
    <cofactor evidence="2 11">
        <name>Mg(2+)</name>
        <dbReference type="ChEBI" id="CHEBI:18420"/>
    </cofactor>
</comment>
<protein>
    <recommendedName>
        <fullName evidence="11">Hydroxyethylthiazole kinase</fullName>
        <ecNumber evidence="11">2.7.1.50</ecNumber>
    </recommendedName>
    <alternativeName>
        <fullName evidence="11">4-methyl-5-beta-hydroxyethylthiazole kinase</fullName>
        <shortName evidence="11">TH kinase</shortName>
        <shortName evidence="11">Thz kinase</shortName>
    </alternativeName>
</protein>
<evidence type="ECO:0000256" key="2">
    <source>
        <dbReference type="ARBA" id="ARBA00001946"/>
    </source>
</evidence>
<dbReference type="EMBL" id="BQXH01000011">
    <property type="protein sequence ID" value="GKS81658.1"/>
    <property type="molecule type" value="Genomic_DNA"/>
</dbReference>
<comment type="caution">
    <text evidence="12">The sequence shown here is derived from an EMBL/GenBank/DDBJ whole genome shotgun (WGS) entry which is preliminary data.</text>
</comment>
<dbReference type="CDD" id="cd01170">
    <property type="entry name" value="THZ_kinase"/>
    <property type="match status" value="1"/>
</dbReference>
<comment type="similarity">
    <text evidence="11">Belongs to the Thz kinase family.</text>
</comment>
<dbReference type="InterPro" id="IPR029056">
    <property type="entry name" value="Ribokinase-like"/>
</dbReference>
<dbReference type="EC" id="2.7.1.50" evidence="11"/>
<dbReference type="Gene3D" id="3.40.1190.20">
    <property type="match status" value="1"/>
</dbReference>
<keyword evidence="9 11" id="KW-0460">Magnesium</keyword>
<dbReference type="GO" id="GO:0016301">
    <property type="term" value="F:kinase activity"/>
    <property type="evidence" value="ECO:0007669"/>
    <property type="project" value="UniProtKB-KW"/>
</dbReference>
<reference evidence="12" key="1">
    <citation type="journal article" date="2022" name="Int. J. Syst. Evol. Microbiol.">
        <title>A novel species of lactic acid bacteria, Ligilactobacillus pabuli sp. nov., isolated from alfalfa silage.</title>
        <authorList>
            <person name="Tohno M."/>
            <person name="Tanizawa Y."/>
            <person name="Sawada H."/>
            <person name="Sakamoto M."/>
            <person name="Ohkuma M."/>
            <person name="Kobayashi H."/>
        </authorList>
    </citation>
    <scope>NUCLEOTIDE SEQUENCE</scope>
    <source>
        <strain evidence="12">AF129</strain>
    </source>
</reference>
<dbReference type="Proteomes" id="UP001055149">
    <property type="component" value="Unassembled WGS sequence"/>
</dbReference>
<proteinExistence type="inferred from homology"/>
<evidence type="ECO:0000256" key="7">
    <source>
        <dbReference type="ARBA" id="ARBA00022777"/>
    </source>
</evidence>
<evidence type="ECO:0000256" key="8">
    <source>
        <dbReference type="ARBA" id="ARBA00022840"/>
    </source>
</evidence>
<dbReference type="SUPFAM" id="SSF53613">
    <property type="entry name" value="Ribokinase-like"/>
    <property type="match status" value="1"/>
</dbReference>
<comment type="function">
    <text evidence="11">Catalyzes the phosphorylation of the hydroxyl group of 4-methyl-5-beta-hydroxyethylthiazole (THZ).</text>
</comment>
<evidence type="ECO:0000256" key="1">
    <source>
        <dbReference type="ARBA" id="ARBA00001771"/>
    </source>
</evidence>
<name>A0ABQ5JID8_9LACO</name>
<evidence type="ECO:0000313" key="12">
    <source>
        <dbReference type="EMBL" id="GKS81658.1"/>
    </source>
</evidence>
<keyword evidence="6 11" id="KW-0547">Nucleotide-binding</keyword>
<dbReference type="HAMAP" id="MF_00228">
    <property type="entry name" value="Thz_kinase"/>
    <property type="match status" value="1"/>
</dbReference>
<feature type="binding site" evidence="11">
    <location>
        <position position="46"/>
    </location>
    <ligand>
        <name>substrate</name>
    </ligand>
</feature>
<evidence type="ECO:0000256" key="11">
    <source>
        <dbReference type="HAMAP-Rule" id="MF_00228"/>
    </source>
</evidence>
<dbReference type="PRINTS" id="PR01099">
    <property type="entry name" value="HYETHTZKNASE"/>
</dbReference>
<keyword evidence="5 11" id="KW-0479">Metal-binding</keyword>